<name>A0ABS6AJ33_9RHOB</name>
<evidence type="ECO:0000256" key="1">
    <source>
        <dbReference type="ARBA" id="ARBA00004496"/>
    </source>
</evidence>
<dbReference type="RefSeq" id="WP_216033284.1">
    <property type="nucleotide sequence ID" value="NZ_JAHKNG010000016.1"/>
</dbReference>
<evidence type="ECO:0000313" key="6">
    <source>
        <dbReference type="EMBL" id="MBU3030605.1"/>
    </source>
</evidence>
<evidence type="ECO:0000259" key="5">
    <source>
        <dbReference type="Pfam" id="PF01814"/>
    </source>
</evidence>
<keyword evidence="2" id="KW-0963">Cytoplasm</keyword>
<comment type="subcellular location">
    <subcellularLocation>
        <location evidence="1">Cytoplasm</location>
    </subcellularLocation>
</comment>
<sequence length="162" mass="17948">MTAAHPPQDPAGLTAFIETQYHAKHRQQLPELAALSNKVETVHAGQAHVPAGLSVLLQRMIGEMEVHMKKEELILFPAMRRASGGGLQAPIAAMRGDHDDHAAEIRQIRALTDDLTLPEGACRSWTRLYQDLQGFVADLEEHIRLENEVLFPQFEPDGAHHG</sequence>
<dbReference type="PANTHER" id="PTHR36438">
    <property type="entry name" value="IRON-SULFUR CLUSTER REPAIR PROTEIN YTFE"/>
    <property type="match status" value="1"/>
</dbReference>
<dbReference type="CDD" id="cd12108">
    <property type="entry name" value="Hr-like"/>
    <property type="match status" value="1"/>
</dbReference>
<dbReference type="InterPro" id="IPR019903">
    <property type="entry name" value="RIC_family"/>
</dbReference>
<dbReference type="Proteomes" id="UP001166191">
    <property type="component" value="Unassembled WGS sequence"/>
</dbReference>
<keyword evidence="7" id="KW-1185">Reference proteome</keyword>
<keyword evidence="4" id="KW-0408">Iron</keyword>
<comment type="caution">
    <text evidence="6">The sequence shown here is derived from an EMBL/GenBank/DDBJ whole genome shotgun (WGS) entry which is preliminary data.</text>
</comment>
<dbReference type="Pfam" id="PF01814">
    <property type="entry name" value="Hemerythrin"/>
    <property type="match status" value="1"/>
</dbReference>
<feature type="domain" description="Hemerythrin-like" evidence="5">
    <location>
        <begin position="20"/>
        <end position="153"/>
    </location>
</feature>
<dbReference type="EMBL" id="JAHKNG010000016">
    <property type="protein sequence ID" value="MBU3030605.1"/>
    <property type="molecule type" value="Genomic_DNA"/>
</dbReference>
<proteinExistence type="predicted"/>
<reference evidence="6" key="1">
    <citation type="submission" date="2021-06" db="EMBL/GenBank/DDBJ databases">
        <title>Paracoccus bacterium XHP0099 sp. nov., isolated from the surface waters of the Yellow Sea.</title>
        <authorList>
            <person name="Xue H."/>
            <person name="Zhang D."/>
        </authorList>
    </citation>
    <scope>NUCLEOTIDE SEQUENCE</scope>
    <source>
        <strain evidence="6">XHP0099</strain>
    </source>
</reference>
<dbReference type="InterPro" id="IPR012312">
    <property type="entry name" value="Hemerythrin-like"/>
</dbReference>
<organism evidence="6 7">
    <name type="scientific">Paracoccus marinaquae</name>
    <dbReference type="NCBI Taxonomy" id="2841926"/>
    <lineage>
        <taxon>Bacteria</taxon>
        <taxon>Pseudomonadati</taxon>
        <taxon>Pseudomonadota</taxon>
        <taxon>Alphaproteobacteria</taxon>
        <taxon>Rhodobacterales</taxon>
        <taxon>Paracoccaceae</taxon>
        <taxon>Paracoccus</taxon>
    </lineage>
</organism>
<protein>
    <submittedName>
        <fullName evidence="6">Hemerythrin domain-containing protein</fullName>
    </submittedName>
</protein>
<evidence type="ECO:0000256" key="3">
    <source>
        <dbReference type="ARBA" id="ARBA00022723"/>
    </source>
</evidence>
<keyword evidence="3" id="KW-0479">Metal-binding</keyword>
<evidence type="ECO:0000313" key="7">
    <source>
        <dbReference type="Proteomes" id="UP001166191"/>
    </source>
</evidence>
<evidence type="ECO:0000256" key="4">
    <source>
        <dbReference type="ARBA" id="ARBA00023004"/>
    </source>
</evidence>
<dbReference type="PANTHER" id="PTHR36438:SF1">
    <property type="entry name" value="IRON-SULFUR CLUSTER REPAIR PROTEIN YTFE"/>
    <property type="match status" value="1"/>
</dbReference>
<evidence type="ECO:0000256" key="2">
    <source>
        <dbReference type="ARBA" id="ARBA00022490"/>
    </source>
</evidence>
<accession>A0ABS6AJ33</accession>
<gene>
    <name evidence="6" type="ORF">KNW02_10805</name>
</gene>